<evidence type="ECO:0000313" key="1">
    <source>
        <dbReference type="EMBL" id="ABC28371.1"/>
    </source>
</evidence>
<dbReference type="RefSeq" id="WP_011395444.1">
    <property type="nucleotide sequence ID" value="NC_007645.1"/>
</dbReference>
<dbReference type="KEGG" id="hch:HCH_01513"/>
<gene>
    <name evidence="1" type="ordered locus">HCH_01513</name>
</gene>
<evidence type="ECO:0000313" key="2">
    <source>
        <dbReference type="Proteomes" id="UP000000238"/>
    </source>
</evidence>
<dbReference type="OrthoDB" id="9958568at2"/>
<proteinExistence type="predicted"/>
<organism evidence="1 2">
    <name type="scientific">Hahella chejuensis (strain KCTC 2396)</name>
    <dbReference type="NCBI Taxonomy" id="349521"/>
    <lineage>
        <taxon>Bacteria</taxon>
        <taxon>Pseudomonadati</taxon>
        <taxon>Pseudomonadota</taxon>
        <taxon>Gammaproteobacteria</taxon>
        <taxon>Oceanospirillales</taxon>
        <taxon>Hahellaceae</taxon>
        <taxon>Hahella</taxon>
    </lineage>
</organism>
<reference evidence="1 2" key="1">
    <citation type="journal article" date="2005" name="Nucleic Acids Res.">
        <title>Genomic blueprint of Hahella chejuensis, a marine microbe producing an algicidal agent.</title>
        <authorList>
            <person name="Jeong H."/>
            <person name="Yim J.H."/>
            <person name="Lee C."/>
            <person name="Choi S.-H."/>
            <person name="Park Y.K."/>
            <person name="Yoon S.H."/>
            <person name="Hur C.-G."/>
            <person name="Kang H.-Y."/>
            <person name="Kim D."/>
            <person name="Lee H.H."/>
            <person name="Park K.H."/>
            <person name="Park S.-H."/>
            <person name="Park H.-S."/>
            <person name="Lee H.K."/>
            <person name="Oh T.K."/>
            <person name="Kim J.F."/>
        </authorList>
    </citation>
    <scope>NUCLEOTIDE SEQUENCE [LARGE SCALE GENOMIC DNA]</scope>
    <source>
        <strain evidence="1 2">KCTC 2396</strain>
    </source>
</reference>
<dbReference type="HOGENOM" id="CLU_2117585_0_0_6"/>
<protein>
    <submittedName>
        <fullName evidence="1">Uncharacterized protein</fullName>
    </submittedName>
</protein>
<sequence length="114" mass="12357">MKLTLCSAKELLRALTACRHGADTALELLDADEGPANDAIATTLRGKYNAGKGDYPAADLIVRRKRCPRGLRLKIKLFHFSLCAGVPRSEQGVNELSRAQNTLSDYLSGLGPEM</sequence>
<name>Q2SLV3_HAHCH</name>
<dbReference type="AlphaFoldDB" id="Q2SLV3"/>
<keyword evidence="2" id="KW-1185">Reference proteome</keyword>
<dbReference type="EMBL" id="CP000155">
    <property type="protein sequence ID" value="ABC28371.1"/>
    <property type="molecule type" value="Genomic_DNA"/>
</dbReference>
<dbReference type="Proteomes" id="UP000000238">
    <property type="component" value="Chromosome"/>
</dbReference>
<accession>Q2SLV3</accession>